<accession>A0A9D1JS10</accession>
<organism evidence="1 2">
    <name type="scientific">Candidatus Scybalocola faecigallinarum</name>
    <dbReference type="NCBI Taxonomy" id="2840941"/>
    <lineage>
        <taxon>Bacteria</taxon>
        <taxon>Bacillati</taxon>
        <taxon>Bacillota</taxon>
        <taxon>Clostridia</taxon>
        <taxon>Lachnospirales</taxon>
        <taxon>Lachnospiraceae</taxon>
        <taxon>Lachnospiraceae incertae sedis</taxon>
        <taxon>Candidatus Scybalocola (ex Gilroy et al. 2021)</taxon>
    </lineage>
</organism>
<dbReference type="InterPro" id="IPR024234">
    <property type="entry name" value="DUF3801"/>
</dbReference>
<comment type="caution">
    <text evidence="1">The sequence shown here is derived from an EMBL/GenBank/DDBJ whole genome shotgun (WGS) entry which is preliminary data.</text>
</comment>
<dbReference type="EMBL" id="DVIT01000064">
    <property type="protein sequence ID" value="HIS48841.1"/>
    <property type="molecule type" value="Genomic_DNA"/>
</dbReference>
<protein>
    <submittedName>
        <fullName evidence="1">DUF3801 domain-containing protein</fullName>
    </submittedName>
</protein>
<reference evidence="1" key="2">
    <citation type="journal article" date="2021" name="PeerJ">
        <title>Extensive microbial diversity within the chicken gut microbiome revealed by metagenomics and culture.</title>
        <authorList>
            <person name="Gilroy R."/>
            <person name="Ravi A."/>
            <person name="Getino M."/>
            <person name="Pursley I."/>
            <person name="Horton D.L."/>
            <person name="Alikhan N.F."/>
            <person name="Baker D."/>
            <person name="Gharbi K."/>
            <person name="Hall N."/>
            <person name="Watson M."/>
            <person name="Adriaenssens E.M."/>
            <person name="Foster-Nyarko E."/>
            <person name="Jarju S."/>
            <person name="Secka A."/>
            <person name="Antonio M."/>
            <person name="Oren A."/>
            <person name="Chaudhuri R.R."/>
            <person name="La Ragione R."/>
            <person name="Hildebrand F."/>
            <person name="Pallen M.J."/>
        </authorList>
    </citation>
    <scope>NUCLEOTIDE SEQUENCE</scope>
    <source>
        <strain evidence="1">CHK178-757</strain>
    </source>
</reference>
<reference evidence="1" key="1">
    <citation type="submission" date="2020-10" db="EMBL/GenBank/DDBJ databases">
        <authorList>
            <person name="Gilroy R."/>
        </authorList>
    </citation>
    <scope>NUCLEOTIDE SEQUENCE</scope>
    <source>
        <strain evidence="1">CHK178-757</strain>
    </source>
</reference>
<dbReference type="AlphaFoldDB" id="A0A9D1JS10"/>
<feature type="non-terminal residue" evidence="1">
    <location>
        <position position="72"/>
    </location>
</feature>
<evidence type="ECO:0000313" key="2">
    <source>
        <dbReference type="Proteomes" id="UP000823927"/>
    </source>
</evidence>
<evidence type="ECO:0000313" key="1">
    <source>
        <dbReference type="EMBL" id="HIS48841.1"/>
    </source>
</evidence>
<sequence>MQEEVTQKTIALSVNVGKGTARLTEQALQKAIKKFLEQKSKAPHGKQTMRQLMKQNAGVSNIEITDSNIKAF</sequence>
<name>A0A9D1JS10_9FIRM</name>
<dbReference type="Proteomes" id="UP000823927">
    <property type="component" value="Unassembled WGS sequence"/>
</dbReference>
<gene>
    <name evidence="1" type="ORF">IAB46_15070</name>
</gene>
<dbReference type="Pfam" id="PF12687">
    <property type="entry name" value="DUF3801"/>
    <property type="match status" value="1"/>
</dbReference>
<proteinExistence type="predicted"/>